<proteinExistence type="predicted"/>
<dbReference type="EMBL" id="JAWQEG010007873">
    <property type="protein sequence ID" value="KAK3851495.1"/>
    <property type="molecule type" value="Genomic_DNA"/>
</dbReference>
<name>A0AAE1BJ09_PETCI</name>
<dbReference type="Proteomes" id="UP001286313">
    <property type="component" value="Unassembled WGS sequence"/>
</dbReference>
<gene>
    <name evidence="2" type="ORF">Pcinc_041859</name>
</gene>
<feature type="compositionally biased region" description="Gly residues" evidence="1">
    <location>
        <begin position="47"/>
        <end position="56"/>
    </location>
</feature>
<feature type="region of interest" description="Disordered" evidence="1">
    <location>
        <begin position="21"/>
        <end position="87"/>
    </location>
</feature>
<sequence length="87" mass="9465">MGSVWVCVVKPSRPDNIYSHISFNNTASGSDPHPSFPTLASRPGPTPGGGAGGGGGGEEEEQEEEEEEEEEEQEEEEEEQEEEEEEE</sequence>
<feature type="compositionally biased region" description="Acidic residues" evidence="1">
    <location>
        <begin position="57"/>
        <end position="87"/>
    </location>
</feature>
<comment type="caution">
    <text evidence="2">The sequence shown here is derived from an EMBL/GenBank/DDBJ whole genome shotgun (WGS) entry which is preliminary data.</text>
</comment>
<protein>
    <submittedName>
        <fullName evidence="2">Uncharacterized protein</fullName>
    </submittedName>
</protein>
<dbReference type="AlphaFoldDB" id="A0AAE1BJ09"/>
<reference evidence="2" key="1">
    <citation type="submission" date="2023-10" db="EMBL/GenBank/DDBJ databases">
        <title>Genome assemblies of two species of porcelain crab, Petrolisthes cinctipes and Petrolisthes manimaculis (Anomura: Porcellanidae).</title>
        <authorList>
            <person name="Angst P."/>
        </authorList>
    </citation>
    <scope>NUCLEOTIDE SEQUENCE</scope>
    <source>
        <strain evidence="2">PB745_01</strain>
        <tissue evidence="2">Gill</tissue>
    </source>
</reference>
<organism evidence="2 3">
    <name type="scientific">Petrolisthes cinctipes</name>
    <name type="common">Flat porcelain crab</name>
    <dbReference type="NCBI Taxonomy" id="88211"/>
    <lineage>
        <taxon>Eukaryota</taxon>
        <taxon>Metazoa</taxon>
        <taxon>Ecdysozoa</taxon>
        <taxon>Arthropoda</taxon>
        <taxon>Crustacea</taxon>
        <taxon>Multicrustacea</taxon>
        <taxon>Malacostraca</taxon>
        <taxon>Eumalacostraca</taxon>
        <taxon>Eucarida</taxon>
        <taxon>Decapoda</taxon>
        <taxon>Pleocyemata</taxon>
        <taxon>Anomura</taxon>
        <taxon>Galatheoidea</taxon>
        <taxon>Porcellanidae</taxon>
        <taxon>Petrolisthes</taxon>
    </lineage>
</organism>
<accession>A0AAE1BJ09</accession>
<evidence type="ECO:0000313" key="3">
    <source>
        <dbReference type="Proteomes" id="UP001286313"/>
    </source>
</evidence>
<evidence type="ECO:0000313" key="2">
    <source>
        <dbReference type="EMBL" id="KAK3851495.1"/>
    </source>
</evidence>
<evidence type="ECO:0000256" key="1">
    <source>
        <dbReference type="SAM" id="MobiDB-lite"/>
    </source>
</evidence>
<keyword evidence="3" id="KW-1185">Reference proteome</keyword>